<dbReference type="InterPro" id="IPR015856">
    <property type="entry name" value="ABC_transpr_CbiO/EcfA_su"/>
</dbReference>
<evidence type="ECO:0000256" key="4">
    <source>
        <dbReference type="ARBA" id="ARBA00022730"/>
    </source>
</evidence>
<dbReference type="InterPro" id="IPR003593">
    <property type="entry name" value="AAA+_ATPase"/>
</dbReference>
<dbReference type="FunFam" id="3.40.50.300:FF:000011">
    <property type="entry name" value="Putative ABC transporter ATP-binding component"/>
    <property type="match status" value="1"/>
</dbReference>
<reference evidence="14" key="1">
    <citation type="submission" date="2021-01" db="EMBL/GenBank/DDBJ databases">
        <authorList>
            <person name="Corre E."/>
            <person name="Pelletier E."/>
            <person name="Niang G."/>
            <person name="Scheremetjew M."/>
            <person name="Finn R."/>
            <person name="Kale V."/>
            <person name="Holt S."/>
            <person name="Cochrane G."/>
            <person name="Meng A."/>
            <person name="Brown T."/>
            <person name="Cohen L."/>
        </authorList>
    </citation>
    <scope>NUCLEOTIDE SEQUENCE</scope>
    <source>
        <strain evidence="14">CCMP1452</strain>
    </source>
</reference>
<keyword evidence="2" id="KW-0963">Cytoplasm</keyword>
<keyword evidence="11" id="KW-0648">Protein biosynthesis</keyword>
<dbReference type="InterPro" id="IPR017871">
    <property type="entry name" value="ABC_transporter-like_CS"/>
</dbReference>
<dbReference type="Pfam" id="PF00005">
    <property type="entry name" value="ABC_tran"/>
    <property type="match status" value="2"/>
</dbReference>
<dbReference type="InterPro" id="IPR003439">
    <property type="entry name" value="ABC_transporter-like_ATP-bd"/>
</dbReference>
<evidence type="ECO:0000256" key="5">
    <source>
        <dbReference type="ARBA" id="ARBA00022737"/>
    </source>
</evidence>
<protein>
    <recommendedName>
        <fullName evidence="13">ABC transporter domain-containing protein</fullName>
    </recommendedName>
</protein>
<dbReference type="InterPro" id="IPR032781">
    <property type="entry name" value="ABC_tran_Xtn"/>
</dbReference>
<dbReference type="GO" id="GO:0016887">
    <property type="term" value="F:ATP hydrolysis activity"/>
    <property type="evidence" value="ECO:0007669"/>
    <property type="project" value="InterPro"/>
</dbReference>
<evidence type="ECO:0000256" key="3">
    <source>
        <dbReference type="ARBA" id="ARBA00022555"/>
    </source>
</evidence>
<evidence type="ECO:0000256" key="7">
    <source>
        <dbReference type="ARBA" id="ARBA00022801"/>
    </source>
</evidence>
<keyword evidence="6" id="KW-0547">Nucleotide-binding</keyword>
<keyword evidence="8" id="KW-0067">ATP-binding</keyword>
<feature type="domain" description="ABC transporter" evidence="13">
    <location>
        <begin position="93"/>
        <end position="368"/>
    </location>
</feature>
<evidence type="ECO:0000259" key="13">
    <source>
        <dbReference type="PROSITE" id="PS50893"/>
    </source>
</evidence>
<dbReference type="EMBL" id="HBHI01030701">
    <property type="protein sequence ID" value="CAD9702419.1"/>
    <property type="molecule type" value="Transcribed_RNA"/>
</dbReference>
<accession>A0A7S2WQZ7</accession>
<dbReference type="GO" id="GO:0019843">
    <property type="term" value="F:rRNA binding"/>
    <property type="evidence" value="ECO:0007669"/>
    <property type="project" value="UniProtKB-KW"/>
</dbReference>
<dbReference type="InterPro" id="IPR027417">
    <property type="entry name" value="P-loop_NTPase"/>
</dbReference>
<evidence type="ECO:0000256" key="9">
    <source>
        <dbReference type="ARBA" id="ARBA00022845"/>
    </source>
</evidence>
<evidence type="ECO:0000256" key="8">
    <source>
        <dbReference type="ARBA" id="ARBA00022840"/>
    </source>
</evidence>
<sequence>MDEERKRMMSMTLATVVLLLTGLGDVAGFTVPGGIRTAASTSIDDRNSLSRLEMAPRLNSITSVKKKKKNTNIVDDEDGAPNNLPGTGLPPALMIEGLTCSHDSGTVYQLKDVSYILPRTRKIGLVGRNGCGKSTLMKILAETCCPDNDSEQDEREPIVYTGTVECPRDVSVAFVEQEPLSPSDVTVADALLGIKSNDASSSKNSNSNSVYQIVRNYGQVSHALEFDDDAFAKASAAMDTSGGWDVLTKADEIATRMRLDDLKDQSLSKLSGGERKRVALGAALVQCPDLLLLDEPTNHLDLEAIRLLSDIIADERKMTVLCITHDRSFLNEVCDRIIELDDGTIYGYEGNYADFLEGKEARYANEDAFMSSTKKKLSRELAWMRKQPSGRQSKSKARQEAFYKLEKMAKPRQADTKLTLTNDDRRLGTSIMKMENISLQFGDRVMLDDFSYDFNAGDTIGIVGANGVGKSTFLNMLCGRQQPDSGLITPGETVVFGVYDQMGMKLEEDQRVMDFVKQRVLARDGSSMAEAPSEVNLLLKQFQFPKERWNERIIRLSGGERRRLQLLSVLTQRPNFLILDEPTNDVDLDTLAALEEYLAEFNGVLVIVSHDRYFVDKVTEHLFVFEGDGVVKDYLGSLTDYAECLIDEGKVKK</sequence>
<keyword evidence="3" id="KW-0820">tRNA-binding</keyword>
<dbReference type="CDD" id="cd03221">
    <property type="entry name" value="ABCF_EF-3"/>
    <property type="match status" value="1"/>
</dbReference>
<dbReference type="Pfam" id="PF12848">
    <property type="entry name" value="ABC_tran_Xtn"/>
    <property type="match status" value="1"/>
</dbReference>
<keyword evidence="1" id="KW-0813">Transport</keyword>
<proteinExistence type="predicted"/>
<gene>
    <name evidence="14" type="ORF">EANT1437_LOCUS15790</name>
</gene>
<dbReference type="AlphaFoldDB" id="A0A7S2WQZ7"/>
<dbReference type="GO" id="GO:0006417">
    <property type="term" value="P:regulation of translation"/>
    <property type="evidence" value="ECO:0007669"/>
    <property type="project" value="UniProtKB-KW"/>
</dbReference>
<feature type="chain" id="PRO_5030724331" description="ABC transporter domain-containing protein" evidence="12">
    <location>
        <begin position="29"/>
        <end position="653"/>
    </location>
</feature>
<keyword evidence="12" id="KW-0732">Signal</keyword>
<evidence type="ECO:0000256" key="10">
    <source>
        <dbReference type="ARBA" id="ARBA00022884"/>
    </source>
</evidence>
<keyword evidence="9" id="KW-0810">Translation regulation</keyword>
<dbReference type="PANTHER" id="PTHR42855">
    <property type="entry name" value="ABC TRANSPORTER ATP-BINDING SUBUNIT"/>
    <property type="match status" value="1"/>
</dbReference>
<dbReference type="Gene3D" id="3.40.50.300">
    <property type="entry name" value="P-loop containing nucleotide triphosphate hydrolases"/>
    <property type="match status" value="2"/>
</dbReference>
<dbReference type="GO" id="GO:0006412">
    <property type="term" value="P:translation"/>
    <property type="evidence" value="ECO:0007669"/>
    <property type="project" value="UniProtKB-KW"/>
</dbReference>
<evidence type="ECO:0000313" key="14">
    <source>
        <dbReference type="EMBL" id="CAD9702419.1"/>
    </source>
</evidence>
<dbReference type="FunFam" id="3.40.50.300:FF:000183">
    <property type="entry name" value="ABC transporter ATP-binding protein yjjK"/>
    <property type="match status" value="1"/>
</dbReference>
<dbReference type="InterPro" id="IPR051309">
    <property type="entry name" value="ABCF_ATPase"/>
</dbReference>
<dbReference type="GO" id="GO:0005524">
    <property type="term" value="F:ATP binding"/>
    <property type="evidence" value="ECO:0007669"/>
    <property type="project" value="UniProtKB-KW"/>
</dbReference>
<name>A0A7S2WQZ7_9STRA</name>
<dbReference type="PROSITE" id="PS00211">
    <property type="entry name" value="ABC_TRANSPORTER_1"/>
    <property type="match status" value="2"/>
</dbReference>
<dbReference type="SMART" id="SM00382">
    <property type="entry name" value="AAA"/>
    <property type="match status" value="2"/>
</dbReference>
<feature type="signal peptide" evidence="12">
    <location>
        <begin position="1"/>
        <end position="28"/>
    </location>
</feature>
<feature type="domain" description="ABC transporter" evidence="13">
    <location>
        <begin position="432"/>
        <end position="651"/>
    </location>
</feature>
<evidence type="ECO:0000256" key="11">
    <source>
        <dbReference type="ARBA" id="ARBA00022917"/>
    </source>
</evidence>
<dbReference type="PANTHER" id="PTHR42855:SF1">
    <property type="entry name" value="ABC TRANSPORTER DOMAIN-CONTAINING PROTEIN"/>
    <property type="match status" value="1"/>
</dbReference>
<dbReference type="SUPFAM" id="SSF52540">
    <property type="entry name" value="P-loop containing nucleoside triphosphate hydrolases"/>
    <property type="match status" value="2"/>
</dbReference>
<keyword evidence="7" id="KW-0378">Hydrolase</keyword>
<dbReference type="CDD" id="cd03225">
    <property type="entry name" value="ABC_cobalt_CbiO_domain1"/>
    <property type="match status" value="1"/>
</dbReference>
<organism evidence="14">
    <name type="scientific">Eucampia antarctica</name>
    <dbReference type="NCBI Taxonomy" id="49252"/>
    <lineage>
        <taxon>Eukaryota</taxon>
        <taxon>Sar</taxon>
        <taxon>Stramenopiles</taxon>
        <taxon>Ochrophyta</taxon>
        <taxon>Bacillariophyta</taxon>
        <taxon>Mediophyceae</taxon>
        <taxon>Biddulphiophycidae</taxon>
        <taxon>Hemiaulales</taxon>
        <taxon>Hemiaulaceae</taxon>
        <taxon>Eucampia</taxon>
    </lineage>
</organism>
<dbReference type="PROSITE" id="PS50893">
    <property type="entry name" value="ABC_TRANSPORTER_2"/>
    <property type="match status" value="2"/>
</dbReference>
<dbReference type="GO" id="GO:0000049">
    <property type="term" value="F:tRNA binding"/>
    <property type="evidence" value="ECO:0007669"/>
    <property type="project" value="UniProtKB-KW"/>
</dbReference>
<dbReference type="GO" id="GO:0055085">
    <property type="term" value="P:transmembrane transport"/>
    <property type="evidence" value="ECO:0007669"/>
    <property type="project" value="InterPro"/>
</dbReference>
<dbReference type="GO" id="GO:0016020">
    <property type="term" value="C:membrane"/>
    <property type="evidence" value="ECO:0007669"/>
    <property type="project" value="InterPro"/>
</dbReference>
<keyword evidence="5" id="KW-0677">Repeat</keyword>
<evidence type="ECO:0000256" key="1">
    <source>
        <dbReference type="ARBA" id="ARBA00022448"/>
    </source>
</evidence>
<evidence type="ECO:0000256" key="6">
    <source>
        <dbReference type="ARBA" id="ARBA00022741"/>
    </source>
</evidence>
<keyword evidence="10" id="KW-0694">RNA-binding</keyword>
<evidence type="ECO:0000256" key="2">
    <source>
        <dbReference type="ARBA" id="ARBA00022490"/>
    </source>
</evidence>
<keyword evidence="4" id="KW-0699">rRNA-binding</keyword>
<evidence type="ECO:0000256" key="12">
    <source>
        <dbReference type="SAM" id="SignalP"/>
    </source>
</evidence>